<gene>
    <name evidence="1" type="ORF">B5V00_06540</name>
</gene>
<dbReference type="Proteomes" id="UP000193136">
    <property type="component" value="Unassembled WGS sequence"/>
</dbReference>
<evidence type="ECO:0000313" key="1">
    <source>
        <dbReference type="EMBL" id="ORJ61290.1"/>
    </source>
</evidence>
<sequence length="124" mass="14408">MSLVRVRLGEPKILKGLQFMICRPFSFLPGKLRPSAGKRSGHYFPVIFFQKSDILPTMKSKREQKIYCKNCGAETYNAKDCMCDFCWEMDVRLRFASKHNHEAARKIILTHFPELTDLKVIGHD</sequence>
<protein>
    <submittedName>
        <fullName evidence="1">Uncharacterized protein</fullName>
    </submittedName>
</protein>
<accession>A0A1X0Y7V8</accession>
<keyword evidence="2" id="KW-1185">Reference proteome</keyword>
<dbReference type="EMBL" id="NAAD01000006">
    <property type="protein sequence ID" value="ORJ61290.1"/>
    <property type="molecule type" value="Genomic_DNA"/>
</dbReference>
<dbReference type="AlphaFoldDB" id="A0A1X0Y7V8"/>
<organism evidence="1 2">
    <name type="scientific">Geothermobacter hydrogeniphilus</name>
    <dbReference type="NCBI Taxonomy" id="1969733"/>
    <lineage>
        <taxon>Bacteria</taxon>
        <taxon>Pseudomonadati</taxon>
        <taxon>Thermodesulfobacteriota</taxon>
        <taxon>Desulfuromonadia</taxon>
        <taxon>Desulfuromonadales</taxon>
        <taxon>Geothermobacteraceae</taxon>
        <taxon>Geothermobacter</taxon>
    </lineage>
</organism>
<name>A0A1X0Y7V8_9BACT</name>
<evidence type="ECO:0000313" key="2">
    <source>
        <dbReference type="Proteomes" id="UP000193136"/>
    </source>
</evidence>
<proteinExistence type="predicted"/>
<reference evidence="1 2" key="1">
    <citation type="submission" date="2017-03" db="EMBL/GenBank/DDBJ databases">
        <title>Genome sequence of Geothermobacter sp. EPR-M, Deep-Sea Iron Reducer.</title>
        <authorList>
            <person name="Tully B."/>
            <person name="Savalia P."/>
            <person name="Abuyen K."/>
            <person name="Baughan C."/>
            <person name="Romero E."/>
            <person name="Ronkowski C."/>
            <person name="Torres B."/>
            <person name="Tremblay J."/>
            <person name="Trujillo A."/>
            <person name="Tyler M."/>
            <person name="Perez-Rodriguez I."/>
            <person name="Amend J."/>
        </authorList>
    </citation>
    <scope>NUCLEOTIDE SEQUENCE [LARGE SCALE GENOMIC DNA]</scope>
    <source>
        <strain evidence="1 2">EPR-M</strain>
    </source>
</reference>
<comment type="caution">
    <text evidence="1">The sequence shown here is derived from an EMBL/GenBank/DDBJ whole genome shotgun (WGS) entry which is preliminary data.</text>
</comment>